<dbReference type="Pfam" id="PF13672">
    <property type="entry name" value="PP2C_2"/>
    <property type="match status" value="1"/>
</dbReference>
<evidence type="ECO:0000313" key="5">
    <source>
        <dbReference type="Proteomes" id="UP000260759"/>
    </source>
</evidence>
<name>A0A3E5F2V3_BACUN</name>
<keyword evidence="2" id="KW-0812">Transmembrane</keyword>
<dbReference type="EMBL" id="QSVA01000005">
    <property type="protein sequence ID" value="RGN95113.1"/>
    <property type="molecule type" value="Genomic_DNA"/>
</dbReference>
<dbReference type="SMART" id="SM00331">
    <property type="entry name" value="PP2C_SIG"/>
    <property type="match status" value="1"/>
</dbReference>
<evidence type="ECO:0000256" key="1">
    <source>
        <dbReference type="SAM" id="MobiDB-lite"/>
    </source>
</evidence>
<dbReference type="PROSITE" id="PS51746">
    <property type="entry name" value="PPM_2"/>
    <property type="match status" value="1"/>
</dbReference>
<feature type="transmembrane region" description="Helical" evidence="2">
    <location>
        <begin position="320"/>
        <end position="342"/>
    </location>
</feature>
<dbReference type="InterPro" id="IPR036457">
    <property type="entry name" value="PPM-type-like_dom_sf"/>
</dbReference>
<dbReference type="SUPFAM" id="SSF81606">
    <property type="entry name" value="PP2C-like"/>
    <property type="match status" value="1"/>
</dbReference>
<keyword evidence="2" id="KW-0472">Membrane</keyword>
<feature type="domain" description="PPM-type phosphatase" evidence="3">
    <location>
        <begin position="32"/>
        <end position="259"/>
    </location>
</feature>
<dbReference type="Gene3D" id="3.60.40.10">
    <property type="entry name" value="PPM-type phosphatase domain"/>
    <property type="match status" value="1"/>
</dbReference>
<dbReference type="InterPro" id="IPR001932">
    <property type="entry name" value="PPM-type_phosphatase-like_dom"/>
</dbReference>
<feature type="region of interest" description="Disordered" evidence="1">
    <location>
        <begin position="270"/>
        <end position="291"/>
    </location>
</feature>
<dbReference type="Proteomes" id="UP000260759">
    <property type="component" value="Unassembled WGS sequence"/>
</dbReference>
<comment type="caution">
    <text evidence="4">The sequence shown here is derived from an EMBL/GenBank/DDBJ whole genome shotgun (WGS) entry which is preliminary data.</text>
</comment>
<dbReference type="SMART" id="SM00332">
    <property type="entry name" value="PP2Cc"/>
    <property type="match status" value="1"/>
</dbReference>
<gene>
    <name evidence="4" type="ORF">DXB37_08100</name>
</gene>
<dbReference type="CDD" id="cd00143">
    <property type="entry name" value="PP2Cc"/>
    <property type="match status" value="1"/>
</dbReference>
<dbReference type="AlphaFoldDB" id="A0A3E5F2V3"/>
<protein>
    <submittedName>
        <fullName evidence="4">Serine/threonine-protein phosphatase</fullName>
    </submittedName>
</protein>
<keyword evidence="2" id="KW-1133">Transmembrane helix</keyword>
<reference evidence="4 5" key="1">
    <citation type="submission" date="2018-08" db="EMBL/GenBank/DDBJ databases">
        <title>A genome reference for cultivated species of the human gut microbiota.</title>
        <authorList>
            <person name="Zou Y."/>
            <person name="Xue W."/>
            <person name="Luo G."/>
        </authorList>
    </citation>
    <scope>NUCLEOTIDE SEQUENCE [LARGE SCALE GENOMIC DNA]</scope>
    <source>
        <strain evidence="4 5">OM03-4</strain>
    </source>
</reference>
<evidence type="ECO:0000313" key="4">
    <source>
        <dbReference type="EMBL" id="RGN95113.1"/>
    </source>
</evidence>
<accession>A0A3E5F2V3</accession>
<organism evidence="4 5">
    <name type="scientific">Bacteroides uniformis</name>
    <dbReference type="NCBI Taxonomy" id="820"/>
    <lineage>
        <taxon>Bacteria</taxon>
        <taxon>Pseudomonadati</taxon>
        <taxon>Bacteroidota</taxon>
        <taxon>Bacteroidia</taxon>
        <taxon>Bacteroidales</taxon>
        <taxon>Bacteroidaceae</taxon>
        <taxon>Bacteroides</taxon>
    </lineage>
</organism>
<sequence>MIQSFKPKTKLDMKYVLNPLAIYELGQRSNQEDSIFPVSGEVTAEDRLFIVCDGMGGHESGEVASQTVCQTMSEYILSQTSPEGAFTDEQFNEALNAAYDSLDQKDNGAAKKMGTTMTLLKFHSGGCLLAHIGDSRIYHIRPSERYIFHTRDHSLINDLYDIGEITLEEMKTSKQKNVITRAMQPNLERRPKADIKHITDIRPGDYFFMCSDGMLEETDDSDLLNILSDPDTTDDEKIQILTKVSENNRDNHSAFLIHILDLIPDNYTKEEKGKEESPIESVPDNRVMTAGTRTIERKEKKSAETKEDKRQKRRLPIVKILTFAILLFIVIYAASFILLKAIKGEKEHSKTNHQIENTILQE</sequence>
<evidence type="ECO:0000256" key="2">
    <source>
        <dbReference type="SAM" id="Phobius"/>
    </source>
</evidence>
<evidence type="ECO:0000259" key="3">
    <source>
        <dbReference type="PROSITE" id="PS51746"/>
    </source>
</evidence>
<proteinExistence type="predicted"/>